<dbReference type="Pfam" id="PF00651">
    <property type="entry name" value="BTB"/>
    <property type="match status" value="1"/>
</dbReference>
<gene>
    <name evidence="2" type="ORF">MVEN_00577600</name>
</gene>
<accession>A0A8H6YJJ3</accession>
<dbReference type="PROSITE" id="PS50097">
    <property type="entry name" value="BTB"/>
    <property type="match status" value="1"/>
</dbReference>
<dbReference type="Proteomes" id="UP000620124">
    <property type="component" value="Unassembled WGS sequence"/>
</dbReference>
<dbReference type="AlphaFoldDB" id="A0A8H6YJJ3"/>
<organism evidence="2 3">
    <name type="scientific">Mycena venus</name>
    <dbReference type="NCBI Taxonomy" id="2733690"/>
    <lineage>
        <taxon>Eukaryota</taxon>
        <taxon>Fungi</taxon>
        <taxon>Dikarya</taxon>
        <taxon>Basidiomycota</taxon>
        <taxon>Agaricomycotina</taxon>
        <taxon>Agaricomycetes</taxon>
        <taxon>Agaricomycetidae</taxon>
        <taxon>Agaricales</taxon>
        <taxon>Marasmiineae</taxon>
        <taxon>Mycenaceae</taxon>
        <taxon>Mycena</taxon>
    </lineage>
</organism>
<proteinExistence type="predicted"/>
<dbReference type="Gene3D" id="3.30.710.10">
    <property type="entry name" value="Potassium Channel Kv1.1, Chain A"/>
    <property type="match status" value="1"/>
</dbReference>
<dbReference type="InterPro" id="IPR000210">
    <property type="entry name" value="BTB/POZ_dom"/>
</dbReference>
<sequence>MSTPPAAKRKRGENAPITRSHIWYQDGSLVLQAGQHQFRVHWGVVSEHSSFFRDMQALPQPPDQPTVDGCPVVELSDDLMDVEFLLKALYTPVAAIARTFLAQTALPLHVIGALLKLGKKYDFRALLDSAVARLTFEYPATLEEYDRLLCDDAPEYTPTRIVPYDALEFDVISLARESDIVSVLPSAYYRLVLTSYSMASREMTGLWLLSHQLTYDGASEVAKNSHMLK</sequence>
<protein>
    <submittedName>
        <fullName evidence="2">BTB domain-containing protein</fullName>
    </submittedName>
</protein>
<comment type="caution">
    <text evidence="2">The sequence shown here is derived from an EMBL/GenBank/DDBJ whole genome shotgun (WGS) entry which is preliminary data.</text>
</comment>
<evidence type="ECO:0000259" key="1">
    <source>
        <dbReference type="PROSITE" id="PS50097"/>
    </source>
</evidence>
<feature type="domain" description="BTB" evidence="1">
    <location>
        <begin position="25"/>
        <end position="98"/>
    </location>
</feature>
<dbReference type="EMBL" id="JACAZI010000004">
    <property type="protein sequence ID" value="KAF7362310.1"/>
    <property type="molecule type" value="Genomic_DNA"/>
</dbReference>
<evidence type="ECO:0000313" key="3">
    <source>
        <dbReference type="Proteomes" id="UP000620124"/>
    </source>
</evidence>
<keyword evidence="3" id="KW-1185">Reference proteome</keyword>
<dbReference type="OrthoDB" id="3027208at2759"/>
<reference evidence="2" key="1">
    <citation type="submission" date="2020-05" db="EMBL/GenBank/DDBJ databases">
        <title>Mycena genomes resolve the evolution of fungal bioluminescence.</title>
        <authorList>
            <person name="Tsai I.J."/>
        </authorList>
    </citation>
    <scope>NUCLEOTIDE SEQUENCE</scope>
    <source>
        <strain evidence="2">CCC161011</strain>
    </source>
</reference>
<dbReference type="InterPro" id="IPR011333">
    <property type="entry name" value="SKP1/BTB/POZ_sf"/>
</dbReference>
<evidence type="ECO:0000313" key="2">
    <source>
        <dbReference type="EMBL" id="KAF7362310.1"/>
    </source>
</evidence>
<name>A0A8H6YJJ3_9AGAR</name>